<feature type="domain" description="EAL" evidence="1">
    <location>
        <begin position="15"/>
        <end position="266"/>
    </location>
</feature>
<name>A0A1I3CZ62_SELRU</name>
<dbReference type="SMART" id="SM00052">
    <property type="entry name" value="EAL"/>
    <property type="match status" value="1"/>
</dbReference>
<dbReference type="Pfam" id="PF11185">
    <property type="entry name" value="DUF2971"/>
    <property type="match status" value="1"/>
</dbReference>
<evidence type="ECO:0000313" key="3">
    <source>
        <dbReference type="Proteomes" id="UP000183639"/>
    </source>
</evidence>
<evidence type="ECO:0000313" key="2">
    <source>
        <dbReference type="EMBL" id="SFH79753.1"/>
    </source>
</evidence>
<dbReference type="InterPro" id="IPR021352">
    <property type="entry name" value="DUF2971"/>
</dbReference>
<dbReference type="Pfam" id="PF00563">
    <property type="entry name" value="EAL"/>
    <property type="match status" value="1"/>
</dbReference>
<dbReference type="Gene3D" id="3.20.20.450">
    <property type="entry name" value="EAL domain"/>
    <property type="match status" value="1"/>
</dbReference>
<dbReference type="AlphaFoldDB" id="A0A1I3CZ62"/>
<accession>A0A1I3CZ62</accession>
<organism evidence="2 3">
    <name type="scientific">Selenomonas ruminantium</name>
    <dbReference type="NCBI Taxonomy" id="971"/>
    <lineage>
        <taxon>Bacteria</taxon>
        <taxon>Bacillati</taxon>
        <taxon>Bacillota</taxon>
        <taxon>Negativicutes</taxon>
        <taxon>Selenomonadales</taxon>
        <taxon>Selenomonadaceae</taxon>
        <taxon>Selenomonas</taxon>
    </lineage>
</organism>
<evidence type="ECO:0000259" key="1">
    <source>
        <dbReference type="PROSITE" id="PS50883"/>
    </source>
</evidence>
<dbReference type="InterPro" id="IPR035919">
    <property type="entry name" value="EAL_sf"/>
</dbReference>
<dbReference type="InterPro" id="IPR050706">
    <property type="entry name" value="Cyclic-di-GMP_PDE-like"/>
</dbReference>
<dbReference type="CDD" id="cd01948">
    <property type="entry name" value="EAL"/>
    <property type="match status" value="1"/>
</dbReference>
<dbReference type="PANTHER" id="PTHR33121:SF70">
    <property type="entry name" value="SIGNALING PROTEIN YKOW"/>
    <property type="match status" value="1"/>
</dbReference>
<dbReference type="PANTHER" id="PTHR33121">
    <property type="entry name" value="CYCLIC DI-GMP PHOSPHODIESTERASE PDEF"/>
    <property type="match status" value="1"/>
</dbReference>
<reference evidence="2 3" key="1">
    <citation type="submission" date="2016-10" db="EMBL/GenBank/DDBJ databases">
        <authorList>
            <person name="de Groot N.N."/>
        </authorList>
    </citation>
    <scope>NUCLEOTIDE SEQUENCE [LARGE SCALE GENOMIC DNA]</scope>
    <source>
        <strain evidence="2 3">Z108</strain>
    </source>
</reference>
<dbReference type="RefSeq" id="WP_075442454.1">
    <property type="nucleotide sequence ID" value="NZ_FOQK01000005.1"/>
</dbReference>
<gene>
    <name evidence="2" type="ORF">SAMN04487861_1051</name>
</gene>
<sequence length="598" mass="67858">MDTANAKLAGKTSLECYLAEHIDEAIERHEITVHYQPIIRSLTGKICAFEALARWTDPIYGTITPSVFLGVLEATNQTHKLDLAVVKEVCQTLASRQQQNQPQLPISLNLSRLDFLAGDFFALVEAAMDQYQLPRELLRIEVTENIFAQDKRIESSLKRFQAAGYLVWLDDFGEGSSSLNVLKNHQFEALKIDMRFLAPFSPRAKTIIESAVCMAKKVGIHTIAEGVETKEQADFLTKIGCEKMQGFYFGRPMPLEKALAACEENGIATEANTADSRIRTAEAYDRGEYLKIFQPIYARRLEETKLENMHFAYYTSATTGINILKGRHLWMRAAACMNDYREIDYGIQLLNHTIYSSAARRQRIQAISQQLHWGSNMLESLLSDLNRNEQQYITHTYLACVSEHAPAEKGRGRLSMWRAYGRKTGVAFVLNPNAIFRPLEPLPLLLSPVEYLTQEQFSAGFDWMLENIERSLATLQEHPSTQVLNYFVDMLMTSLFSIKNPGFVEEREWRFIYKESSQGRLAYDIEVIDGIPQIIYKLPICGPGDDYPGLPLQEALEEIIIGPSQYAEVIRTAYVKLLEEIGINNAARLVSKSNIPLR</sequence>
<dbReference type="EMBL" id="FOQK01000005">
    <property type="protein sequence ID" value="SFH79753.1"/>
    <property type="molecule type" value="Genomic_DNA"/>
</dbReference>
<dbReference type="SUPFAM" id="SSF141868">
    <property type="entry name" value="EAL domain-like"/>
    <property type="match status" value="1"/>
</dbReference>
<dbReference type="PROSITE" id="PS50883">
    <property type="entry name" value="EAL"/>
    <property type="match status" value="1"/>
</dbReference>
<dbReference type="GO" id="GO:0071111">
    <property type="term" value="F:cyclic-guanylate-specific phosphodiesterase activity"/>
    <property type="evidence" value="ECO:0007669"/>
    <property type="project" value="InterPro"/>
</dbReference>
<dbReference type="OrthoDB" id="3034312at2"/>
<dbReference type="InterPro" id="IPR001633">
    <property type="entry name" value="EAL_dom"/>
</dbReference>
<protein>
    <submittedName>
        <fullName evidence="2">EAL domain, c-di-GMP-specific phosphodiesterase class I (Or its enzymatically inactive variant)</fullName>
    </submittedName>
</protein>
<proteinExistence type="predicted"/>
<dbReference type="Proteomes" id="UP000183639">
    <property type="component" value="Unassembled WGS sequence"/>
</dbReference>